<comment type="caution">
    <text evidence="1">The sequence shown here is derived from an EMBL/GenBank/DDBJ whole genome shotgun (WGS) entry which is preliminary data.</text>
</comment>
<feature type="non-terminal residue" evidence="1">
    <location>
        <position position="19"/>
    </location>
</feature>
<protein>
    <submittedName>
        <fullName evidence="1">Uncharacterized protein</fullName>
    </submittedName>
</protein>
<keyword evidence="2" id="KW-1185">Reference proteome</keyword>
<reference evidence="1" key="1">
    <citation type="submission" date="2020-08" db="EMBL/GenBank/DDBJ databases">
        <title>Multicomponent nature underlies the extraordinary mechanical properties of spider dragline silk.</title>
        <authorList>
            <person name="Kono N."/>
            <person name="Nakamura H."/>
            <person name="Mori M."/>
            <person name="Yoshida Y."/>
            <person name="Ohtoshi R."/>
            <person name="Malay A.D."/>
            <person name="Moran D.A.P."/>
            <person name="Tomita M."/>
            <person name="Numata K."/>
            <person name="Arakawa K."/>
        </authorList>
    </citation>
    <scope>NUCLEOTIDE SEQUENCE</scope>
</reference>
<organism evidence="1 2">
    <name type="scientific">Nephila pilipes</name>
    <name type="common">Giant wood spider</name>
    <name type="synonym">Nephila maculata</name>
    <dbReference type="NCBI Taxonomy" id="299642"/>
    <lineage>
        <taxon>Eukaryota</taxon>
        <taxon>Metazoa</taxon>
        <taxon>Ecdysozoa</taxon>
        <taxon>Arthropoda</taxon>
        <taxon>Chelicerata</taxon>
        <taxon>Arachnida</taxon>
        <taxon>Araneae</taxon>
        <taxon>Araneomorphae</taxon>
        <taxon>Entelegynae</taxon>
        <taxon>Araneoidea</taxon>
        <taxon>Nephilidae</taxon>
        <taxon>Nephila</taxon>
    </lineage>
</organism>
<accession>A0A8X6NQQ1</accession>
<dbReference type="Proteomes" id="UP000887013">
    <property type="component" value="Unassembled WGS sequence"/>
</dbReference>
<proteinExistence type="predicted"/>
<name>A0A8X6NQQ1_NEPPI</name>
<evidence type="ECO:0000313" key="2">
    <source>
        <dbReference type="Proteomes" id="UP000887013"/>
    </source>
</evidence>
<sequence>MPPRPAAASGGNAQRAAAR</sequence>
<evidence type="ECO:0000313" key="1">
    <source>
        <dbReference type="EMBL" id="GFT29272.1"/>
    </source>
</evidence>
<dbReference type="AlphaFoldDB" id="A0A8X6NQQ1"/>
<dbReference type="EMBL" id="BMAW01012549">
    <property type="protein sequence ID" value="GFT29272.1"/>
    <property type="molecule type" value="Genomic_DNA"/>
</dbReference>
<gene>
    <name evidence="1" type="ORF">NPIL_225361</name>
</gene>